<feature type="domain" description="Glycosyltransferase 2-like" evidence="1">
    <location>
        <begin position="4"/>
        <end position="138"/>
    </location>
</feature>
<keyword evidence="2" id="KW-0808">Transferase</keyword>
<name>A0A3A4ZB08_UNCKA</name>
<dbReference type="Proteomes" id="UP000265540">
    <property type="component" value="Unassembled WGS sequence"/>
</dbReference>
<dbReference type="CDD" id="cd04179">
    <property type="entry name" value="DPM_DPG-synthase_like"/>
    <property type="match status" value="1"/>
</dbReference>
<dbReference type="InterPro" id="IPR050256">
    <property type="entry name" value="Glycosyltransferase_2"/>
</dbReference>
<dbReference type="InterPro" id="IPR029044">
    <property type="entry name" value="Nucleotide-diphossugar_trans"/>
</dbReference>
<dbReference type="PANTHER" id="PTHR48090:SF7">
    <property type="entry name" value="RFBJ PROTEIN"/>
    <property type="match status" value="1"/>
</dbReference>
<dbReference type="Gene3D" id="3.90.550.10">
    <property type="entry name" value="Spore Coat Polysaccharide Biosynthesis Protein SpsA, Chain A"/>
    <property type="match status" value="1"/>
</dbReference>
<comment type="caution">
    <text evidence="2">The sequence shown here is derived from an EMBL/GenBank/DDBJ whole genome shotgun (WGS) entry which is preliminary data.</text>
</comment>
<proteinExistence type="predicted"/>
<evidence type="ECO:0000313" key="3">
    <source>
        <dbReference type="Proteomes" id="UP000265540"/>
    </source>
</evidence>
<dbReference type="SUPFAM" id="SSF53448">
    <property type="entry name" value="Nucleotide-diphospho-sugar transferases"/>
    <property type="match status" value="1"/>
</dbReference>
<accession>A0A3A4ZB08</accession>
<evidence type="ECO:0000259" key="1">
    <source>
        <dbReference type="Pfam" id="PF00535"/>
    </source>
</evidence>
<dbReference type="Pfam" id="PF00535">
    <property type="entry name" value="Glycos_transf_2"/>
    <property type="match status" value="1"/>
</dbReference>
<evidence type="ECO:0000313" key="2">
    <source>
        <dbReference type="EMBL" id="RJR26412.1"/>
    </source>
</evidence>
<dbReference type="GO" id="GO:0016740">
    <property type="term" value="F:transferase activity"/>
    <property type="evidence" value="ECO:0007669"/>
    <property type="project" value="UniProtKB-KW"/>
</dbReference>
<dbReference type="InterPro" id="IPR001173">
    <property type="entry name" value="Glyco_trans_2-like"/>
</dbReference>
<reference evidence="2 3" key="1">
    <citation type="journal article" date="2017" name="ISME J.">
        <title>Energy and carbon metabolisms in a deep terrestrial subsurface fluid microbial community.</title>
        <authorList>
            <person name="Momper L."/>
            <person name="Jungbluth S.P."/>
            <person name="Lee M.D."/>
            <person name="Amend J.P."/>
        </authorList>
    </citation>
    <scope>NUCLEOTIDE SEQUENCE [LARGE SCALE GENOMIC DNA]</scope>
    <source>
        <strain evidence="2">SURF_46</strain>
    </source>
</reference>
<sequence>MKLSVVIPVYNEKNTIRTLLEKVKEIDDIEKEIIVVDDASTDGTVDILKQLEKENPDVKFIYKEVNKGKGDTLRVGFSYTTGDYVIVQDADLEYDPNDYRKLLRTLEEEKVDVVYGSRFSGNYEDMSNLHYMGNKILTLVTNFLFGVLLTDMETCYKLMPGDFVRKLEIRSSRFDFEPEITAKILKAGLRIKEVPISYKGRSHSQGKKITWKDGIGALFTLIKFRFFN</sequence>
<organism evidence="2 3">
    <name type="scientific">candidate division WWE3 bacterium</name>
    <dbReference type="NCBI Taxonomy" id="2053526"/>
    <lineage>
        <taxon>Bacteria</taxon>
        <taxon>Katanobacteria</taxon>
    </lineage>
</organism>
<gene>
    <name evidence="2" type="ORF">C4561_05475</name>
</gene>
<dbReference type="AlphaFoldDB" id="A0A3A4ZB08"/>
<dbReference type="PANTHER" id="PTHR48090">
    <property type="entry name" value="UNDECAPRENYL-PHOSPHATE 4-DEOXY-4-FORMAMIDO-L-ARABINOSE TRANSFERASE-RELATED"/>
    <property type="match status" value="1"/>
</dbReference>
<dbReference type="EMBL" id="QZJF01000022">
    <property type="protein sequence ID" value="RJR26412.1"/>
    <property type="molecule type" value="Genomic_DNA"/>
</dbReference>
<protein>
    <submittedName>
        <fullName evidence="2">Glycosyltransferase family 2 protein</fullName>
    </submittedName>
</protein>